<reference evidence="2" key="1">
    <citation type="submission" date="2016-11" db="UniProtKB">
        <authorList>
            <consortium name="WormBaseParasite"/>
        </authorList>
    </citation>
    <scope>IDENTIFICATION</scope>
</reference>
<evidence type="ECO:0000313" key="1">
    <source>
        <dbReference type="Proteomes" id="UP000095287"/>
    </source>
</evidence>
<name>A0A1I8A1T1_9BILA</name>
<keyword evidence="1" id="KW-1185">Reference proteome</keyword>
<accession>A0A1I8A1T1</accession>
<dbReference type="WBParaSite" id="L893_g32152.t1">
    <property type="protein sequence ID" value="L893_g32152.t1"/>
    <property type="gene ID" value="L893_g32152"/>
</dbReference>
<protein>
    <submittedName>
        <fullName evidence="2">Dirigent protein</fullName>
    </submittedName>
</protein>
<dbReference type="Proteomes" id="UP000095287">
    <property type="component" value="Unplaced"/>
</dbReference>
<dbReference type="AlphaFoldDB" id="A0A1I8A1T1"/>
<sequence>MDGAPREENIGPVAPRTEPSALACAASSFPILSGPKFATSDSNYVLRPNLKLSRSKVYGPDTKGSSVMVISVEDTSNTSDVTALIVAGPL</sequence>
<evidence type="ECO:0000313" key="2">
    <source>
        <dbReference type="WBParaSite" id="L893_g32152.t1"/>
    </source>
</evidence>
<organism evidence="1 2">
    <name type="scientific">Steinernema glaseri</name>
    <dbReference type="NCBI Taxonomy" id="37863"/>
    <lineage>
        <taxon>Eukaryota</taxon>
        <taxon>Metazoa</taxon>
        <taxon>Ecdysozoa</taxon>
        <taxon>Nematoda</taxon>
        <taxon>Chromadorea</taxon>
        <taxon>Rhabditida</taxon>
        <taxon>Tylenchina</taxon>
        <taxon>Panagrolaimomorpha</taxon>
        <taxon>Strongyloidoidea</taxon>
        <taxon>Steinernematidae</taxon>
        <taxon>Steinernema</taxon>
    </lineage>
</organism>
<proteinExistence type="predicted"/>